<comment type="similarity">
    <text evidence="1">Belongs to the glycosyl hydrolase 9 (cellulase E) family.</text>
</comment>
<keyword evidence="2" id="KW-0119">Carbohydrate metabolism</keyword>
<dbReference type="InterPro" id="IPR014756">
    <property type="entry name" value="Ig_E-set"/>
</dbReference>
<evidence type="ECO:0000259" key="6">
    <source>
        <dbReference type="Pfam" id="PF02927"/>
    </source>
</evidence>
<dbReference type="InterPro" id="IPR006311">
    <property type="entry name" value="TAT_signal"/>
</dbReference>
<feature type="region of interest" description="Disordered" evidence="4">
    <location>
        <begin position="1040"/>
        <end position="1073"/>
    </location>
</feature>
<evidence type="ECO:0000256" key="3">
    <source>
        <dbReference type="ARBA" id="ARBA00023326"/>
    </source>
</evidence>
<name>A0ABP9RU15_9ACTN</name>
<dbReference type="PROSITE" id="PS51318">
    <property type="entry name" value="TAT"/>
    <property type="match status" value="1"/>
</dbReference>
<dbReference type="Gene3D" id="2.60.40.10">
    <property type="entry name" value="Immunoglobulins"/>
    <property type="match status" value="2"/>
</dbReference>
<dbReference type="InterPro" id="IPR004197">
    <property type="entry name" value="Cellulase_Ig-like"/>
</dbReference>
<dbReference type="InterPro" id="IPR012341">
    <property type="entry name" value="6hp_glycosidase-like_sf"/>
</dbReference>
<keyword evidence="8" id="KW-1185">Reference proteome</keyword>
<dbReference type="SUPFAM" id="SSF48208">
    <property type="entry name" value="Six-hairpin glycosidases"/>
    <property type="match status" value="2"/>
</dbReference>
<feature type="domain" description="Cellulase Ig-like" evidence="6">
    <location>
        <begin position="1250"/>
        <end position="1334"/>
    </location>
</feature>
<protein>
    <submittedName>
        <fullName evidence="7">Uncharacterized protein</fullName>
    </submittedName>
</protein>
<feature type="region of interest" description="Disordered" evidence="4">
    <location>
        <begin position="1843"/>
        <end position="1870"/>
    </location>
</feature>
<keyword evidence="3" id="KW-0624">Polysaccharide degradation</keyword>
<sequence>MDETTGTSDHPTKGVTRRNLIVGTAAAAGAAGAMTLLGQPTAAFAGKTPPPSGPAGVDDEYLMTLTNDPTDVLSGIDYDYLTYPGVDVFMYNNGYNGTFGDEHLSGITVTLHGQRVAGNGDIHLLPVPEQWDAAAPASSSPITTAARQYDRTNNVITLPMKYVYATGPTVTTELSMKYNLKATPEPGGFRLEVTLQDDLPKQLAGSAAFNLEFIPSLYKSKSYQVDSTGNGTYDTYGVFPLAPEDPMDEDWPRPTLVGNAWYVDQWNTEKGDAQPRALARGYKFSLAPEDDLVRITVESDELLSIYDGRNRSQNGWFTMSSKIPLGAKAGQTVATWHIKAPVQPNWVRKPNLAHSQVGYGTGLSKVAVMEIDKNDTGAPSSATLVQLNADGSYTAVFTADLGAARPWARYNYCDFDFSSVKTPGIYAIEYAGLRSEVFPIGDDVYDRAWQPALSGFLTVAMDHIELREGYRIWHGAQHMDDARLGEPFANSPTTGNSISWFDGQSVALEPAIPQVVKDKGLEPGDRIPGLNQGGWCDAGDFDLQLGSNLTVLQNLIYTAQTFNNLDGYDTVSVTWDPETGGTAEMHRPDGVPDIVHQVKHGALQIRAQIENVGIVSGTIEVPSLRQYTHLGDGSTDTDGYIYDPSLDENEIVERDGKVYSGKNDDRMLMTGGRPGTALLGGPSIGMAGAAAVLKGYDDAFAADCLTTAETIWANEGQAAINSTNGGSRGNAFNTLVQLILATEAHGKTADYATYTAKLVELLAKAPAGTTNPFSTFLPITTYYSAALVLDQMDKVQPGYRDQVTSATVAAAGIYAYDTTTPFGFSESLTATWGPGSGKFQTAFNATMLLKNLGTSTAGLEPLKDVVLRGVNYTVGNHPYNDTSWVTGVGVKSHQLPYNSNRADGGKILGSIVPGYLNFKPNFPESLDNFAFLWAENESTVSTVSTWIAPARMAADLAHEAAAKVGPAASKDFSGKYSMKVQETSNGTGMPYETLATPGFELFMYNTTFSGVFGDQHCAGVELVLHGERVATNGDIHLLPTPEQWDATPAPILKGRSSDKGSKTVSASLTLPGTKDGKKPAVNYTLKATPEPGGVKLTVVLDKPLPPDLEGVAGFNLEFVPDRYRTKSYQTDTNGDGTYDDFGYLPLLPFDEMELKERARTEDQAWYVKEWNKDRGDYQPVPLTTGKTITLAPEDPENRIRITSDSGDLQLLDGRNRAQNGWFVVRTLFKSGSTELVWHIKADVAKDWTRQPNIGHSQAGYAPNQSKVAVLELDVNHKGPDTATLEQVHPDGTFTNVFTGKLGKAKRWLRYDYRSFDFSKVTAPGLYRVNYDGVRTKVFVIAADAYDKVWQKTLVGYLAKQMDHIAVREAYKITHAASHMDDAIMWPLLGEPFRDEAAYDGTWFDGQNFAPTSRTNTKYQSLEHIPGLAVGGWYDAGDFDLEATRHAEVIEDLVIAWREFKPAYDTLDVTWDATTGGMVELHRPDGTPDLLQQIKHGVLNVLARIEAIGYNFKVVEVPTLRQYTHLGDGARDTDGYIYDPSLGENERNGLRAGKQDDRLAMVGLKDTNLQYTAACALAAAASVLKEIDSALATRCLDAAKDIWATEKAILSLDGISPTDTRAISAAQRQMAVEWNAAIELLIATGDSKYKDAINALWPLMRVANGQTLSFGGGGWKAALVLDQMDRAFKDSFKSAMRDYKVAYDESVADNPYGVPPTVGMWGGTTGVLDMGIKMYFLHKVDPQSISSDYTLRSATYILGTHPHNDTSWVSGVGTSSVEHGYGNTRADDTFVAGGVVPGYVQIMPDLPEAKDQFGMLWFESEYVIDTAAKWIFVGNAINALVREPAGPPTGPAAPPTGPTGPAVPPTGPGPR</sequence>
<evidence type="ECO:0000259" key="5">
    <source>
        <dbReference type="Pfam" id="PF00759"/>
    </source>
</evidence>
<evidence type="ECO:0000313" key="7">
    <source>
        <dbReference type="EMBL" id="GAA5186028.1"/>
    </source>
</evidence>
<dbReference type="InterPro" id="IPR013783">
    <property type="entry name" value="Ig-like_fold"/>
</dbReference>
<gene>
    <name evidence="7" type="ORF">GCM10023322_31350</name>
</gene>
<dbReference type="Pfam" id="PF02927">
    <property type="entry name" value="CelD_N"/>
    <property type="match status" value="2"/>
</dbReference>
<dbReference type="InterPro" id="IPR008928">
    <property type="entry name" value="6-hairpin_glycosidase_sf"/>
</dbReference>
<feature type="compositionally biased region" description="Pro residues" evidence="4">
    <location>
        <begin position="1844"/>
        <end position="1870"/>
    </location>
</feature>
<accession>A0ABP9RU15</accession>
<feature type="domain" description="Glycoside hydrolase family 9" evidence="5">
    <location>
        <begin position="1386"/>
        <end position="1779"/>
    </location>
</feature>
<dbReference type="RefSeq" id="WP_345630252.1">
    <property type="nucleotide sequence ID" value="NZ_BAABJQ010000008.1"/>
</dbReference>
<dbReference type="Proteomes" id="UP001501570">
    <property type="component" value="Unassembled WGS sequence"/>
</dbReference>
<evidence type="ECO:0000313" key="8">
    <source>
        <dbReference type="Proteomes" id="UP001501570"/>
    </source>
</evidence>
<dbReference type="EMBL" id="BAABJQ010000008">
    <property type="protein sequence ID" value="GAA5186028.1"/>
    <property type="molecule type" value="Genomic_DNA"/>
</dbReference>
<dbReference type="Gene3D" id="1.50.10.10">
    <property type="match status" value="2"/>
</dbReference>
<dbReference type="Pfam" id="PF00759">
    <property type="entry name" value="Glyco_hydro_9"/>
    <property type="match status" value="2"/>
</dbReference>
<dbReference type="SUPFAM" id="SSF81296">
    <property type="entry name" value="E set domains"/>
    <property type="match status" value="2"/>
</dbReference>
<dbReference type="CDD" id="cd02850">
    <property type="entry name" value="E_set_Cellulase_N"/>
    <property type="match status" value="2"/>
</dbReference>
<comment type="caution">
    <text evidence="7">The sequence shown here is derived from an EMBL/GenBank/DDBJ whole genome shotgun (WGS) entry which is preliminary data.</text>
</comment>
<evidence type="ECO:0000256" key="1">
    <source>
        <dbReference type="ARBA" id="ARBA00007072"/>
    </source>
</evidence>
<organism evidence="7 8">
    <name type="scientific">Rugosimonospora acidiphila</name>
    <dbReference type="NCBI Taxonomy" id="556531"/>
    <lineage>
        <taxon>Bacteria</taxon>
        <taxon>Bacillati</taxon>
        <taxon>Actinomycetota</taxon>
        <taxon>Actinomycetes</taxon>
        <taxon>Micromonosporales</taxon>
        <taxon>Micromonosporaceae</taxon>
        <taxon>Rugosimonospora</taxon>
    </lineage>
</organism>
<feature type="domain" description="Cellulase Ig-like" evidence="6">
    <location>
        <begin position="355"/>
        <end position="434"/>
    </location>
</feature>
<evidence type="ECO:0000256" key="2">
    <source>
        <dbReference type="ARBA" id="ARBA00023277"/>
    </source>
</evidence>
<reference evidence="8" key="1">
    <citation type="journal article" date="2019" name="Int. J. Syst. Evol. Microbiol.">
        <title>The Global Catalogue of Microorganisms (GCM) 10K type strain sequencing project: providing services to taxonomists for standard genome sequencing and annotation.</title>
        <authorList>
            <consortium name="The Broad Institute Genomics Platform"/>
            <consortium name="The Broad Institute Genome Sequencing Center for Infectious Disease"/>
            <person name="Wu L."/>
            <person name="Ma J."/>
        </authorList>
    </citation>
    <scope>NUCLEOTIDE SEQUENCE [LARGE SCALE GENOMIC DNA]</scope>
    <source>
        <strain evidence="8">JCM 18304</strain>
    </source>
</reference>
<dbReference type="InterPro" id="IPR001701">
    <property type="entry name" value="Glyco_hydro_9"/>
</dbReference>
<feature type="domain" description="Glycoside hydrolase family 9" evidence="5">
    <location>
        <begin position="532"/>
        <end position="898"/>
    </location>
</feature>
<proteinExistence type="inferred from homology"/>
<evidence type="ECO:0000256" key="4">
    <source>
        <dbReference type="SAM" id="MobiDB-lite"/>
    </source>
</evidence>